<comment type="caution">
    <text evidence="1">The sequence shown here is derived from an EMBL/GenBank/DDBJ whole genome shotgun (WGS) entry which is preliminary data.</text>
</comment>
<keyword evidence="2" id="KW-1185">Reference proteome</keyword>
<sequence>MISTVLTYDTKLNLTFQDAQNNGIQKLVILSQFLATTLSSSKHPSTRCPDFSNGSLGKTNSPLPPNLGFLKRLRESPPNQAGLFLNFVIGMDPVKWKLGMRARMRGVWGCM</sequence>
<dbReference type="EMBL" id="JABXBU010000002">
    <property type="protein sequence ID" value="KAF8795176.1"/>
    <property type="molecule type" value="Genomic_DNA"/>
</dbReference>
<dbReference type="AlphaFoldDB" id="A0A8T0FWU1"/>
<evidence type="ECO:0000313" key="2">
    <source>
        <dbReference type="Proteomes" id="UP000807504"/>
    </source>
</evidence>
<accession>A0A8T0FWU1</accession>
<name>A0A8T0FWU1_ARGBR</name>
<reference evidence="1" key="1">
    <citation type="journal article" date="2020" name="bioRxiv">
        <title>Chromosome-level reference genome of the European wasp spider Argiope bruennichi: a resource for studies on range expansion and evolutionary adaptation.</title>
        <authorList>
            <person name="Sheffer M.M."/>
            <person name="Hoppe A."/>
            <person name="Krehenwinkel H."/>
            <person name="Uhl G."/>
            <person name="Kuss A.W."/>
            <person name="Jensen L."/>
            <person name="Jensen C."/>
            <person name="Gillespie R.G."/>
            <person name="Hoff K.J."/>
            <person name="Prost S."/>
        </authorList>
    </citation>
    <scope>NUCLEOTIDE SEQUENCE</scope>
</reference>
<organism evidence="1 2">
    <name type="scientific">Argiope bruennichi</name>
    <name type="common">Wasp spider</name>
    <name type="synonym">Aranea bruennichi</name>
    <dbReference type="NCBI Taxonomy" id="94029"/>
    <lineage>
        <taxon>Eukaryota</taxon>
        <taxon>Metazoa</taxon>
        <taxon>Ecdysozoa</taxon>
        <taxon>Arthropoda</taxon>
        <taxon>Chelicerata</taxon>
        <taxon>Arachnida</taxon>
        <taxon>Araneae</taxon>
        <taxon>Araneomorphae</taxon>
        <taxon>Entelegynae</taxon>
        <taxon>Araneoidea</taxon>
        <taxon>Araneidae</taxon>
        <taxon>Argiope</taxon>
    </lineage>
</organism>
<dbReference type="Proteomes" id="UP000807504">
    <property type="component" value="Unassembled WGS sequence"/>
</dbReference>
<protein>
    <submittedName>
        <fullName evidence="1">Uncharacterized protein</fullName>
    </submittedName>
</protein>
<reference evidence="1" key="2">
    <citation type="submission" date="2020-06" db="EMBL/GenBank/DDBJ databases">
        <authorList>
            <person name="Sheffer M."/>
        </authorList>
    </citation>
    <scope>NUCLEOTIDE SEQUENCE</scope>
</reference>
<proteinExistence type="predicted"/>
<gene>
    <name evidence="1" type="ORF">HNY73_003055</name>
</gene>
<evidence type="ECO:0000313" key="1">
    <source>
        <dbReference type="EMBL" id="KAF8795176.1"/>
    </source>
</evidence>